<dbReference type="Proteomes" id="UP000824248">
    <property type="component" value="Unassembled WGS sequence"/>
</dbReference>
<proteinExistence type="predicted"/>
<dbReference type="InterPro" id="IPR037291">
    <property type="entry name" value="DUF4139"/>
</dbReference>
<accession>A0A9D1WMX1</accession>
<dbReference type="PANTHER" id="PTHR38075">
    <property type="entry name" value="DUF4139 DOMAIN-CONTAINING PROTEIN"/>
    <property type="match status" value="1"/>
</dbReference>
<keyword evidence="1" id="KW-0175">Coiled coil</keyword>
<organism evidence="3 4">
    <name type="scientific">Candidatus Halomonas stercoripullorum</name>
    <dbReference type="NCBI Taxonomy" id="2838617"/>
    <lineage>
        <taxon>Bacteria</taxon>
        <taxon>Pseudomonadati</taxon>
        <taxon>Pseudomonadota</taxon>
        <taxon>Gammaproteobacteria</taxon>
        <taxon>Oceanospirillales</taxon>
        <taxon>Halomonadaceae</taxon>
        <taxon>Halomonas</taxon>
    </lineage>
</organism>
<feature type="domain" description="DUF4139" evidence="2">
    <location>
        <begin position="226"/>
        <end position="505"/>
    </location>
</feature>
<feature type="coiled-coil region" evidence="1">
    <location>
        <begin position="573"/>
        <end position="666"/>
    </location>
</feature>
<comment type="caution">
    <text evidence="3">The sequence shown here is derived from an EMBL/GenBank/DDBJ whole genome shotgun (WGS) entry which is preliminary data.</text>
</comment>
<evidence type="ECO:0000256" key="1">
    <source>
        <dbReference type="SAM" id="Coils"/>
    </source>
</evidence>
<reference evidence="3" key="1">
    <citation type="journal article" date="2021" name="PeerJ">
        <title>Extensive microbial diversity within the chicken gut microbiome revealed by metagenomics and culture.</title>
        <authorList>
            <person name="Gilroy R."/>
            <person name="Ravi A."/>
            <person name="Getino M."/>
            <person name="Pursley I."/>
            <person name="Horton D.L."/>
            <person name="Alikhan N.F."/>
            <person name="Baker D."/>
            <person name="Gharbi K."/>
            <person name="Hall N."/>
            <person name="Watson M."/>
            <person name="Adriaenssens E.M."/>
            <person name="Foster-Nyarko E."/>
            <person name="Jarju S."/>
            <person name="Secka A."/>
            <person name="Antonio M."/>
            <person name="Oren A."/>
            <person name="Chaudhuri R.R."/>
            <person name="La Ragione R."/>
            <person name="Hildebrand F."/>
            <person name="Pallen M.J."/>
        </authorList>
    </citation>
    <scope>NUCLEOTIDE SEQUENCE</scope>
    <source>
        <strain evidence="3">1193</strain>
    </source>
</reference>
<gene>
    <name evidence="3" type="ORF">H9854_08120</name>
</gene>
<evidence type="ECO:0000259" key="2">
    <source>
        <dbReference type="Pfam" id="PF13598"/>
    </source>
</evidence>
<dbReference type="EMBL" id="DXFC01000242">
    <property type="protein sequence ID" value="HIX62181.1"/>
    <property type="molecule type" value="Genomic_DNA"/>
</dbReference>
<evidence type="ECO:0000313" key="4">
    <source>
        <dbReference type="Proteomes" id="UP000824248"/>
    </source>
</evidence>
<dbReference type="AlphaFoldDB" id="A0A9D1WMX1"/>
<dbReference type="PANTHER" id="PTHR38075:SF1">
    <property type="entry name" value="DUF4139 DOMAIN-CONTAINING PROTEIN"/>
    <property type="match status" value="1"/>
</dbReference>
<name>A0A9D1WMX1_9GAMM</name>
<sequence>MPTTGPTPLLLLKQALLGTTIALALSPGLVLAASDTAHRIEAITLSSGGLAEIRRSIQVDGATELDFDVPLDQVNDILKSLLIRDPSGGVAAMTLDGLSPVEETFRRLPFTADDLNSLPDLLRTLQGVAVRASSGGRTIEGKLLGVEAPQPTQLRAARPEPLLSVMTAEGQITLLKLRSDTELEILDEAIRESIQDAASVSGQGHIDAMRTLTLTLEGSEARDVLLDYVVPAPVWKTAYRLILDADNAARLQAWAIIENASGEDWHDVSVTLSSGAPVTLAQQLHQRYWHERPELPVVAQTTAAPRPDNYRGIAATEAQAADAAGAPALQRLESTRARAFAPSAPTTPAAADEGETAATYRLPSPVDLAAGRSLSVPFIDVELPVERIALFQPERGDSHPITTFKLENTTATSLPVGIMTVYVPHEEGYAGDTQLQNLPAGESRLLGFAADRKVEVTIENGPAEHLYRANLAEGVLTTTRITRATTTYAIQGAKDAPRTVVIEHPRRQGWRFTSDALMEATPTHHRLHAEIEAGGEAEVDATHERVESESITLIDTDSDTLLYWSGQIDDAQTAETLARLAEQRREVTRAEAEIERIMLEREGAAEDQARIRENLAAVPDDSTLGQRYIAMLEEEEDSLAELNERRQQAEKRLVTLREEFAQLIQEL</sequence>
<evidence type="ECO:0000313" key="3">
    <source>
        <dbReference type="EMBL" id="HIX62181.1"/>
    </source>
</evidence>
<reference evidence="3" key="2">
    <citation type="submission" date="2021-04" db="EMBL/GenBank/DDBJ databases">
        <authorList>
            <person name="Gilroy R."/>
        </authorList>
    </citation>
    <scope>NUCLEOTIDE SEQUENCE</scope>
    <source>
        <strain evidence="3">1193</strain>
    </source>
</reference>
<dbReference type="Pfam" id="PF13598">
    <property type="entry name" value="DUF4139"/>
    <property type="match status" value="1"/>
</dbReference>
<protein>
    <submittedName>
        <fullName evidence="3">DUF4139 domain-containing protein</fullName>
    </submittedName>
</protein>